<organism evidence="1 2">
    <name type="scientific">Bradyrhizobium frederickii</name>
    <dbReference type="NCBI Taxonomy" id="2560054"/>
    <lineage>
        <taxon>Bacteria</taxon>
        <taxon>Pseudomonadati</taxon>
        <taxon>Pseudomonadota</taxon>
        <taxon>Alphaproteobacteria</taxon>
        <taxon>Hyphomicrobiales</taxon>
        <taxon>Nitrobacteraceae</taxon>
        <taxon>Bradyrhizobium</taxon>
    </lineage>
</organism>
<evidence type="ECO:0000313" key="1">
    <source>
        <dbReference type="EMBL" id="TFV80301.1"/>
    </source>
</evidence>
<dbReference type="Gene3D" id="3.40.50.300">
    <property type="entry name" value="P-loop containing nucleotide triphosphate hydrolases"/>
    <property type="match status" value="1"/>
</dbReference>
<protein>
    <recommendedName>
        <fullName evidence="3">Sulfotransferase family protein</fullName>
    </recommendedName>
</protein>
<dbReference type="GO" id="GO:0008146">
    <property type="term" value="F:sulfotransferase activity"/>
    <property type="evidence" value="ECO:0007669"/>
    <property type="project" value="InterPro"/>
</dbReference>
<dbReference type="Pfam" id="PF03567">
    <property type="entry name" value="Sulfotransfer_2"/>
    <property type="match status" value="1"/>
</dbReference>
<dbReference type="RefSeq" id="WP_135161633.1">
    <property type="nucleotide sequence ID" value="NZ_SPQS01000001.1"/>
</dbReference>
<proteinExistence type="predicted"/>
<dbReference type="AlphaFoldDB" id="A0A4Y9PIN2"/>
<evidence type="ECO:0000313" key="2">
    <source>
        <dbReference type="Proteomes" id="UP000297700"/>
    </source>
</evidence>
<dbReference type="Proteomes" id="UP000297700">
    <property type="component" value="Unassembled WGS sequence"/>
</dbReference>
<dbReference type="EMBL" id="SPQS01000001">
    <property type="protein sequence ID" value="TFV80301.1"/>
    <property type="molecule type" value="Genomic_DNA"/>
</dbReference>
<accession>A0A4Y9PIN2</accession>
<name>A0A4Y9PIN2_9BRAD</name>
<dbReference type="SUPFAM" id="SSF52540">
    <property type="entry name" value="P-loop containing nucleoside triphosphate hydrolases"/>
    <property type="match status" value="1"/>
</dbReference>
<dbReference type="GO" id="GO:0016020">
    <property type="term" value="C:membrane"/>
    <property type="evidence" value="ECO:0007669"/>
    <property type="project" value="InterPro"/>
</dbReference>
<dbReference type="InterPro" id="IPR027417">
    <property type="entry name" value="P-loop_NTPase"/>
</dbReference>
<gene>
    <name evidence="1" type="ORF">E4K64_00220</name>
</gene>
<dbReference type="InterPro" id="IPR005331">
    <property type="entry name" value="Sulfotransferase"/>
</dbReference>
<reference evidence="1 2" key="1">
    <citation type="submission" date="2019-03" db="EMBL/GenBank/DDBJ databases">
        <title>Bradyrhizobium strains diversity.</title>
        <authorList>
            <person name="Urquiaga M.C.O."/>
            <person name="Hungria M."/>
            <person name="Delamuta J.R.M."/>
            <person name="Klepa M.S."/>
        </authorList>
    </citation>
    <scope>NUCLEOTIDE SEQUENCE [LARGE SCALE GENOMIC DNA]</scope>
    <source>
        <strain evidence="1 2">CNPSo 3426</strain>
    </source>
</reference>
<sequence length="483" mass="53694">MERVVRVLMKVPAVRRVMSRLANVEAAIEKQQSLLDTLGHHWEEMIASQVRQHDQVQEAMTRFARQRARIASIGDAVHSQRTQIGVLLEQAQAATAEVLRAQQAQIDALPAQLRELTAASEGHSAALAEVSQHLPPAQRANLEAALHGQQLQLGALNSTVFAQQTQLAALNDLVRQMSSGAGNKPAAVIGAEGGNRNNQPEAPAVPPATIPDSLEQELLELGGGKGTVYRFDDLLQRQESPAPPLIFLHIPKAAGSTLNSLLMKSYKFRADSRGDSFFARYTPRELVDLASVPRSEDDRTRPVFFTGHINLDNEIFRSMPVRYVAITLLRDPIERVISHYRFNSTQPSVFQDAIRDEGLSIVDYCRKFAGTVRKQYEVFAPDGSVDVALRRLAEEVSFFGLQSEFGQYVEALGRLLGLPVNPYKMLNMTTPGAAGVTQDQVSELQSLFADDIAFYDRAVEIYRERLTRMPKLIAEHPWTRFYS</sequence>
<evidence type="ECO:0008006" key="3">
    <source>
        <dbReference type="Google" id="ProtNLM"/>
    </source>
</evidence>
<comment type="caution">
    <text evidence="1">The sequence shown here is derived from an EMBL/GenBank/DDBJ whole genome shotgun (WGS) entry which is preliminary data.</text>
</comment>